<dbReference type="OrthoDB" id="3853970at2759"/>
<dbReference type="Proteomes" id="UP000605986">
    <property type="component" value="Unassembled WGS sequence"/>
</dbReference>
<accession>A0A8H4JGV2</accession>
<organism evidence="1 2">
    <name type="scientific">Fusarium austroafricanum</name>
    <dbReference type="NCBI Taxonomy" id="2364996"/>
    <lineage>
        <taxon>Eukaryota</taxon>
        <taxon>Fungi</taxon>
        <taxon>Dikarya</taxon>
        <taxon>Ascomycota</taxon>
        <taxon>Pezizomycotina</taxon>
        <taxon>Sordariomycetes</taxon>
        <taxon>Hypocreomycetidae</taxon>
        <taxon>Hypocreales</taxon>
        <taxon>Nectriaceae</taxon>
        <taxon>Fusarium</taxon>
        <taxon>Fusarium concolor species complex</taxon>
    </lineage>
</organism>
<protein>
    <submittedName>
        <fullName evidence="1">CENP-B protein 2</fullName>
    </submittedName>
</protein>
<reference evidence="1" key="1">
    <citation type="submission" date="2020-01" db="EMBL/GenBank/DDBJ databases">
        <title>Identification and distribution of gene clusters putatively required for synthesis of sphingolipid metabolism inhibitors in phylogenetically diverse species of the filamentous fungus Fusarium.</title>
        <authorList>
            <person name="Kim H.-S."/>
            <person name="Busman M."/>
            <person name="Brown D.W."/>
            <person name="Divon H."/>
            <person name="Uhlig S."/>
            <person name="Proctor R.H."/>
        </authorList>
    </citation>
    <scope>NUCLEOTIDE SEQUENCE</scope>
    <source>
        <strain evidence="1">NRRL 53441</strain>
    </source>
</reference>
<evidence type="ECO:0000313" key="2">
    <source>
        <dbReference type="Proteomes" id="UP000605986"/>
    </source>
</evidence>
<evidence type="ECO:0000313" key="1">
    <source>
        <dbReference type="EMBL" id="KAF4423702.1"/>
    </source>
</evidence>
<dbReference type="EMBL" id="JAADJG010001150">
    <property type="protein sequence ID" value="KAF4423702.1"/>
    <property type="molecule type" value="Genomic_DNA"/>
</dbReference>
<comment type="caution">
    <text evidence="1">The sequence shown here is derived from an EMBL/GenBank/DDBJ whole genome shotgun (WGS) entry which is preliminary data.</text>
</comment>
<keyword evidence="2" id="KW-1185">Reference proteome</keyword>
<proteinExistence type="predicted"/>
<name>A0A8H4JGV2_9HYPO</name>
<sequence>MNAVFVGEDPSVKVMLLYVVQWSLEAWKSVTNITINNCWVALRLLGNPFGPVRRLKDWDESREALRAVIRQAAIREALSLTAILTGNDEALDSFISLADEAVYDEEDELLEIIARGFTEVYADDEDDDIQGLLLLQITVLQASDAINTLIRYEE</sequence>
<gene>
    <name evidence="1" type="ORF">F53441_14262</name>
</gene>
<dbReference type="AlphaFoldDB" id="A0A8H4JGV2"/>